<protein>
    <submittedName>
        <fullName evidence="1">Uncharacterized protein</fullName>
    </submittedName>
</protein>
<evidence type="ECO:0000313" key="1">
    <source>
        <dbReference type="EMBL" id="GEL52726.1"/>
    </source>
</evidence>
<name>A0AAN4R450_9PROT</name>
<dbReference type="Proteomes" id="UP000321287">
    <property type="component" value="Unassembled WGS sequence"/>
</dbReference>
<keyword evidence="2" id="KW-1185">Reference proteome</keyword>
<dbReference type="Pfam" id="PF18906">
    <property type="entry name" value="Phage_tube_2"/>
    <property type="match status" value="1"/>
</dbReference>
<comment type="caution">
    <text evidence="1">The sequence shown here is derived from an EMBL/GenBank/DDBJ whole genome shotgun (WGS) entry which is preliminary data.</text>
</comment>
<dbReference type="GeneID" id="78225173"/>
<dbReference type="InterPro" id="IPR044000">
    <property type="entry name" value="Phage_tube_2"/>
</dbReference>
<dbReference type="KEGG" id="abg:Asbog_00063"/>
<evidence type="ECO:0000313" key="2">
    <source>
        <dbReference type="Proteomes" id="UP000321287"/>
    </source>
</evidence>
<gene>
    <name evidence="1" type="ORF">ABO01nite_07330</name>
</gene>
<dbReference type="AlphaFoldDB" id="A0AAN4R450"/>
<sequence>MAFSGATAGFQVGVQANDTILAYAREVTYGVAPSGPYQRLRLTGESFRRQNTRQRPEEINPNWEASQAVTTQQAVGGTLSGALSFGSYDVLLACACSGTQNDRSVAFPQGVRIDLNAFSWSGGKVVLATIGQAIWNVLPSVGFVRLRSPVDKIDAIFPYEARGDFLDPAEGVFTTGRGLLDAGASVQCPRIVNGATFNSLTFIEQLGDETLVRTGGFVKQIQISIAQGQFATFSADLDFRDEQRVTSSPANDLLPPTDSFVLDPVKGWGSLWLDRKRVTAPIRQFQLTITRDGAGQDFAMGSVAAVGQRPGSFMVSGQIQLFFRDSTEYQKFQDDWQGAVQVLLKDKKGNGYGLTFYNASLQNPQINAGSKNSTIVATFDIEGNPRPGGGTFALSIFPA</sequence>
<dbReference type="EMBL" id="BJVS01000002">
    <property type="protein sequence ID" value="GEL52726.1"/>
    <property type="molecule type" value="Genomic_DNA"/>
</dbReference>
<proteinExistence type="predicted"/>
<dbReference type="RefSeq" id="WP_062163669.1">
    <property type="nucleotide sequence ID" value="NZ_AP014690.1"/>
</dbReference>
<accession>A0AAN4R450</accession>
<organism evidence="1 2">
    <name type="scientific">Asaia bogorensis NBRC 16594</name>
    <dbReference type="NCBI Taxonomy" id="1231624"/>
    <lineage>
        <taxon>Bacteria</taxon>
        <taxon>Pseudomonadati</taxon>
        <taxon>Pseudomonadota</taxon>
        <taxon>Alphaproteobacteria</taxon>
        <taxon>Acetobacterales</taxon>
        <taxon>Acetobacteraceae</taxon>
        <taxon>Asaia</taxon>
    </lineage>
</organism>
<reference evidence="1 2" key="1">
    <citation type="submission" date="2019-07" db="EMBL/GenBank/DDBJ databases">
        <title>Whole genome shotgun sequence of Asaia bogorensis NBRC 16594.</title>
        <authorList>
            <person name="Hosoyama A."/>
            <person name="Uohara A."/>
            <person name="Ohji S."/>
            <person name="Ichikawa N."/>
        </authorList>
    </citation>
    <scope>NUCLEOTIDE SEQUENCE [LARGE SCALE GENOMIC DNA]</scope>
    <source>
        <strain evidence="1 2">NBRC 16594</strain>
    </source>
</reference>